<reference evidence="5 6" key="1">
    <citation type="submission" date="2019-03" db="EMBL/GenBank/DDBJ databases">
        <title>Subsurface microbial communities from deep shales in Ohio and West Virginia, USA.</title>
        <authorList>
            <person name="Wrighton K."/>
        </authorList>
    </citation>
    <scope>NUCLEOTIDE SEQUENCE [LARGE SCALE GENOMIC DNA]</scope>
    <source>
        <strain evidence="5 6">MSL 6dP</strain>
    </source>
</reference>
<dbReference type="STRING" id="926561.GCA_000379025_02370"/>
<dbReference type="PROSITE" id="PS00894">
    <property type="entry name" value="HTH_DEOR_1"/>
    <property type="match status" value="1"/>
</dbReference>
<dbReference type="Pfam" id="PF08220">
    <property type="entry name" value="HTH_DeoR"/>
    <property type="match status" value="1"/>
</dbReference>
<dbReference type="InterPro" id="IPR036388">
    <property type="entry name" value="WH-like_DNA-bd_sf"/>
</dbReference>
<dbReference type="InterPro" id="IPR001034">
    <property type="entry name" value="DeoR_HTH"/>
</dbReference>
<dbReference type="PRINTS" id="PR00037">
    <property type="entry name" value="HTHLACR"/>
</dbReference>
<gene>
    <name evidence="5" type="ORF">C7959_14615</name>
</gene>
<dbReference type="InterPro" id="IPR037171">
    <property type="entry name" value="NagB/RpiA_transferase-like"/>
</dbReference>
<dbReference type="GO" id="GO:0003677">
    <property type="term" value="F:DNA binding"/>
    <property type="evidence" value="ECO:0007669"/>
    <property type="project" value="UniProtKB-KW"/>
</dbReference>
<dbReference type="InterPro" id="IPR014036">
    <property type="entry name" value="DeoR-like_C"/>
</dbReference>
<keyword evidence="1" id="KW-0805">Transcription regulation</keyword>
<dbReference type="SMART" id="SM00420">
    <property type="entry name" value="HTH_DEOR"/>
    <property type="match status" value="1"/>
</dbReference>
<comment type="caution">
    <text evidence="5">The sequence shown here is derived from an EMBL/GenBank/DDBJ whole genome shotgun (WGS) entry which is preliminary data.</text>
</comment>
<evidence type="ECO:0000313" key="6">
    <source>
        <dbReference type="Proteomes" id="UP000295832"/>
    </source>
</evidence>
<dbReference type="SMART" id="SM01134">
    <property type="entry name" value="DeoRC"/>
    <property type="match status" value="1"/>
</dbReference>
<keyword evidence="3" id="KW-0804">Transcription</keyword>
<proteinExistence type="predicted"/>
<name>A0A4R8GIZ6_9FIRM</name>
<evidence type="ECO:0000313" key="5">
    <source>
        <dbReference type="EMBL" id="TDX45305.1"/>
    </source>
</evidence>
<dbReference type="PANTHER" id="PTHR30363:SF44">
    <property type="entry name" value="AGA OPERON TRANSCRIPTIONAL REPRESSOR-RELATED"/>
    <property type="match status" value="1"/>
</dbReference>
<dbReference type="SUPFAM" id="SSF46785">
    <property type="entry name" value="Winged helix' DNA-binding domain"/>
    <property type="match status" value="1"/>
</dbReference>
<dbReference type="Gene3D" id="3.40.50.1360">
    <property type="match status" value="1"/>
</dbReference>
<dbReference type="PANTHER" id="PTHR30363">
    <property type="entry name" value="HTH-TYPE TRANSCRIPTIONAL REGULATOR SRLR-RELATED"/>
    <property type="match status" value="1"/>
</dbReference>
<accession>A0A4R8GIZ6</accession>
<evidence type="ECO:0000256" key="3">
    <source>
        <dbReference type="ARBA" id="ARBA00023163"/>
    </source>
</evidence>
<protein>
    <submittedName>
        <fullName evidence="5">DeoR family transcriptional regulator</fullName>
    </submittedName>
</protein>
<feature type="domain" description="HTH deoR-type" evidence="4">
    <location>
        <begin position="3"/>
        <end position="58"/>
    </location>
</feature>
<organism evidence="5 6">
    <name type="scientific">Orenia marismortui</name>
    <dbReference type="NCBI Taxonomy" id="46469"/>
    <lineage>
        <taxon>Bacteria</taxon>
        <taxon>Bacillati</taxon>
        <taxon>Bacillota</taxon>
        <taxon>Clostridia</taxon>
        <taxon>Halanaerobiales</taxon>
        <taxon>Halobacteroidaceae</taxon>
        <taxon>Orenia</taxon>
    </lineage>
</organism>
<dbReference type="PROSITE" id="PS51000">
    <property type="entry name" value="HTH_DEOR_2"/>
    <property type="match status" value="1"/>
</dbReference>
<dbReference type="RefSeq" id="WP_134118941.1">
    <property type="nucleotide sequence ID" value="NZ_SOEG01000046.1"/>
</dbReference>
<dbReference type="Proteomes" id="UP000295832">
    <property type="component" value="Unassembled WGS sequence"/>
</dbReference>
<evidence type="ECO:0000259" key="4">
    <source>
        <dbReference type="PROSITE" id="PS51000"/>
    </source>
</evidence>
<evidence type="ECO:0000256" key="1">
    <source>
        <dbReference type="ARBA" id="ARBA00023015"/>
    </source>
</evidence>
<sequence length="251" mass="27731">MFAEERRDKIFELIKDGKAVAVNELCDIFNVSSSTIRRDLQQLEDSGLINRTHGGAVVAEGRKFEPSFIEKEKEHPNAKKKIAKQALELIEDGDTIILDAGTTTTELARLLEELSDLTIVTNATNIALELSTSKHQIILTGGILKKKTLAMVGPIAELNLRNLNPDKVFLGANGITLSDGLTTPDLVEANTKKAMLERAKEVIILADHSKFGETAFVKIAEIKDIDTIITDRDLNRETLKKFKENVEIILA</sequence>
<evidence type="ECO:0000256" key="2">
    <source>
        <dbReference type="ARBA" id="ARBA00023125"/>
    </source>
</evidence>
<dbReference type="InterPro" id="IPR036390">
    <property type="entry name" value="WH_DNA-bd_sf"/>
</dbReference>
<dbReference type="SUPFAM" id="SSF100950">
    <property type="entry name" value="NagB/RpiA/CoA transferase-like"/>
    <property type="match status" value="1"/>
</dbReference>
<dbReference type="GO" id="GO:0003700">
    <property type="term" value="F:DNA-binding transcription factor activity"/>
    <property type="evidence" value="ECO:0007669"/>
    <property type="project" value="InterPro"/>
</dbReference>
<keyword evidence="2" id="KW-0238">DNA-binding</keyword>
<keyword evidence="6" id="KW-1185">Reference proteome</keyword>
<dbReference type="InterPro" id="IPR050313">
    <property type="entry name" value="Carb_Metab_HTH_regulators"/>
</dbReference>
<dbReference type="Gene3D" id="1.10.10.10">
    <property type="entry name" value="Winged helix-like DNA-binding domain superfamily/Winged helix DNA-binding domain"/>
    <property type="match status" value="1"/>
</dbReference>
<dbReference type="Pfam" id="PF00455">
    <property type="entry name" value="DeoRC"/>
    <property type="match status" value="1"/>
</dbReference>
<dbReference type="InterPro" id="IPR018356">
    <property type="entry name" value="Tscrpt_reg_HTH_DeoR_CS"/>
</dbReference>
<dbReference type="AlphaFoldDB" id="A0A4R8GIZ6"/>
<dbReference type="EMBL" id="SOEG01000046">
    <property type="protein sequence ID" value="TDX45305.1"/>
    <property type="molecule type" value="Genomic_DNA"/>
</dbReference>